<gene>
    <name evidence="1" type="ORF">ACFQ4E_06500</name>
</gene>
<dbReference type="Proteomes" id="UP001597135">
    <property type="component" value="Unassembled WGS sequence"/>
</dbReference>
<protein>
    <submittedName>
        <fullName evidence="1">Propanediol utilization protein</fullName>
    </submittedName>
</protein>
<organism evidence="1 2">
    <name type="scientific">Litorisediminicola beolgyonensis</name>
    <dbReference type="NCBI Taxonomy" id="1173614"/>
    <lineage>
        <taxon>Bacteria</taxon>
        <taxon>Pseudomonadati</taxon>
        <taxon>Pseudomonadota</taxon>
        <taxon>Alphaproteobacteria</taxon>
        <taxon>Rhodobacterales</taxon>
        <taxon>Paracoccaceae</taxon>
        <taxon>Litorisediminicola</taxon>
    </lineage>
</organism>
<accession>A0ABW3ZH38</accession>
<dbReference type="EMBL" id="JBHTMU010000008">
    <property type="protein sequence ID" value="MFD1342062.1"/>
    <property type="molecule type" value="Genomic_DNA"/>
</dbReference>
<comment type="caution">
    <text evidence="1">The sequence shown here is derived from an EMBL/GenBank/DDBJ whole genome shotgun (WGS) entry which is preliminary data.</text>
</comment>
<reference evidence="2" key="1">
    <citation type="journal article" date="2019" name="Int. J. Syst. Evol. Microbiol.">
        <title>The Global Catalogue of Microorganisms (GCM) 10K type strain sequencing project: providing services to taxonomists for standard genome sequencing and annotation.</title>
        <authorList>
            <consortium name="The Broad Institute Genomics Platform"/>
            <consortium name="The Broad Institute Genome Sequencing Center for Infectious Disease"/>
            <person name="Wu L."/>
            <person name="Ma J."/>
        </authorList>
    </citation>
    <scope>NUCLEOTIDE SEQUENCE [LARGE SCALE GENOMIC DNA]</scope>
    <source>
        <strain evidence="2">CCUG 62953</strain>
    </source>
</reference>
<name>A0ABW3ZH38_9RHOB</name>
<proteinExistence type="predicted"/>
<evidence type="ECO:0000313" key="1">
    <source>
        <dbReference type="EMBL" id="MFD1342062.1"/>
    </source>
</evidence>
<sequence>MRPESDSADRDPGFRVAGHFGEFLQGRLGPEGPVALVTVPCAGVGVTARRVGEAGALRQSVPVVDGEVAARFLSALGLPVGGYALEAEAPAGLGFGMSTAGLVALARAGGATGDIAAACRLAEGASDPLMLKCPAAALWAPREGRVLEEMPEPPACEIVGGARPGQLWTDPADMAFPDIAHLVDQWRQACSAADLESAARLATRSATRTTALRGPADDPTPELAARLGALGWLRAHTGTLRGLIFAPGTVPSGVETALAEAGLSRILRFQAGRAS</sequence>
<evidence type="ECO:0000313" key="2">
    <source>
        <dbReference type="Proteomes" id="UP001597135"/>
    </source>
</evidence>
<keyword evidence="2" id="KW-1185">Reference proteome</keyword>
<dbReference type="RefSeq" id="WP_386802127.1">
    <property type="nucleotide sequence ID" value="NZ_JBHTMU010000008.1"/>
</dbReference>